<dbReference type="GO" id="GO:0030494">
    <property type="term" value="P:bacteriochlorophyll biosynthetic process"/>
    <property type="evidence" value="ECO:0007669"/>
    <property type="project" value="InterPro"/>
</dbReference>
<feature type="region of interest" description="Disordered" evidence="1">
    <location>
        <begin position="1"/>
        <end position="28"/>
    </location>
</feature>
<reference evidence="3 4" key="1">
    <citation type="submission" date="2020-08" db="EMBL/GenBank/DDBJ databases">
        <title>The genome sequence of Novosphingobium flavum 4Y4.</title>
        <authorList>
            <person name="Liu Y."/>
        </authorList>
    </citation>
    <scope>NUCLEOTIDE SEQUENCE [LARGE SCALE GENOMIC DNA]</scope>
    <source>
        <strain evidence="3 4">4Y4</strain>
    </source>
</reference>
<dbReference type="EMBL" id="JACLAU010000029">
    <property type="protein sequence ID" value="MBC2652920.1"/>
    <property type="molecule type" value="Genomic_DNA"/>
</dbReference>
<dbReference type="RefSeq" id="WP_185684308.1">
    <property type="nucleotide sequence ID" value="NZ_JACLAU010000029.1"/>
</dbReference>
<dbReference type="GO" id="GO:0019685">
    <property type="term" value="P:photosynthesis, dark reaction"/>
    <property type="evidence" value="ECO:0007669"/>
    <property type="project" value="InterPro"/>
</dbReference>
<evidence type="ECO:0000313" key="4">
    <source>
        <dbReference type="Proteomes" id="UP000520156"/>
    </source>
</evidence>
<feature type="transmembrane region" description="Helical" evidence="2">
    <location>
        <begin position="124"/>
        <end position="142"/>
    </location>
</feature>
<proteinExistence type="predicted"/>
<keyword evidence="2" id="KW-0472">Membrane</keyword>
<evidence type="ECO:0000256" key="2">
    <source>
        <dbReference type="SAM" id="Phobius"/>
    </source>
</evidence>
<protein>
    <submittedName>
        <fullName evidence="3">2-vinyl bacteriochlorophyllide hydratase</fullName>
    </submittedName>
</protein>
<evidence type="ECO:0000313" key="3">
    <source>
        <dbReference type="EMBL" id="MBC2652920.1"/>
    </source>
</evidence>
<organism evidence="3 4">
    <name type="scientific">Novosphingobium aerophilum</name>
    <dbReference type="NCBI Taxonomy" id="2839843"/>
    <lineage>
        <taxon>Bacteria</taxon>
        <taxon>Pseudomonadati</taxon>
        <taxon>Pseudomonadota</taxon>
        <taxon>Alphaproteobacteria</taxon>
        <taxon>Sphingomonadales</taxon>
        <taxon>Sphingomonadaceae</taxon>
        <taxon>Novosphingobium</taxon>
    </lineage>
</organism>
<dbReference type="NCBIfam" id="TIGR02020">
    <property type="entry name" value="BchF"/>
    <property type="match status" value="1"/>
</dbReference>
<dbReference type="GO" id="GO:0016836">
    <property type="term" value="F:hydro-lyase activity"/>
    <property type="evidence" value="ECO:0007669"/>
    <property type="project" value="InterPro"/>
</dbReference>
<gene>
    <name evidence="3" type="primary">bchF</name>
    <name evidence="3" type="ORF">H7F49_14575</name>
</gene>
<accession>A0A7X1F9K3</accession>
<dbReference type="InterPro" id="IPR009905">
    <property type="entry name" value="BCHF"/>
</dbReference>
<feature type="transmembrane region" description="Helical" evidence="2">
    <location>
        <begin position="90"/>
        <end position="112"/>
    </location>
</feature>
<keyword evidence="4" id="KW-1185">Reference proteome</keyword>
<dbReference type="Pfam" id="PF07284">
    <property type="entry name" value="BCHF"/>
    <property type="match status" value="1"/>
</dbReference>
<feature type="transmembrane region" description="Helical" evidence="2">
    <location>
        <begin position="148"/>
        <end position="167"/>
    </location>
</feature>
<dbReference type="Proteomes" id="UP000520156">
    <property type="component" value="Unassembled WGS sequence"/>
</dbReference>
<sequence>MRGEAIRSGTWNPGSAVASPGHTGRRSVRAPLYTPEERRRRDSTRWTLVQGLLAPIQFLVFLISLGLVLYSLRTGQGTAAADLSVVAKTLTLYTIMITGAIWEKVVFGRWLFVPAFFWEDVFSMLVLALHTAYLAMLFGPIGTFEQRMLVALAGYAAYLINAGQFLLKLRAARLDMAREDQARTERAQADKPADGSTYPDPGHPNPGQSVLAAPAG</sequence>
<keyword evidence="2" id="KW-0812">Transmembrane</keyword>
<feature type="region of interest" description="Disordered" evidence="1">
    <location>
        <begin position="180"/>
        <end position="216"/>
    </location>
</feature>
<comment type="caution">
    <text evidence="3">The sequence shown here is derived from an EMBL/GenBank/DDBJ whole genome shotgun (WGS) entry which is preliminary data.</text>
</comment>
<name>A0A7X1F9K3_9SPHN</name>
<feature type="compositionally biased region" description="Basic and acidic residues" evidence="1">
    <location>
        <begin position="180"/>
        <end position="193"/>
    </location>
</feature>
<evidence type="ECO:0000256" key="1">
    <source>
        <dbReference type="SAM" id="MobiDB-lite"/>
    </source>
</evidence>
<keyword evidence="2" id="KW-1133">Transmembrane helix</keyword>
<dbReference type="AlphaFoldDB" id="A0A7X1F9K3"/>
<feature type="transmembrane region" description="Helical" evidence="2">
    <location>
        <begin position="48"/>
        <end position="70"/>
    </location>
</feature>